<dbReference type="EMBL" id="BRYA01000310">
    <property type="protein sequence ID" value="GMI46739.1"/>
    <property type="molecule type" value="Genomic_DNA"/>
</dbReference>
<dbReference type="AlphaFoldDB" id="A0A9W7GJ80"/>
<dbReference type="Gene3D" id="3.40.50.720">
    <property type="entry name" value="NAD(P)-binding Rossmann-like Domain"/>
    <property type="match status" value="1"/>
</dbReference>
<dbReference type="InterPro" id="IPR036291">
    <property type="entry name" value="NAD(P)-bd_dom_sf"/>
</dbReference>
<dbReference type="Pfam" id="PF00106">
    <property type="entry name" value="adh_short"/>
    <property type="match status" value="1"/>
</dbReference>
<protein>
    <recommendedName>
        <fullName evidence="3">Dehydrogenase/reductase SDR family member 12</fullName>
    </recommendedName>
</protein>
<evidence type="ECO:0000313" key="1">
    <source>
        <dbReference type="EMBL" id="GMI46739.1"/>
    </source>
</evidence>
<dbReference type="InterPro" id="IPR002347">
    <property type="entry name" value="SDR_fam"/>
</dbReference>
<dbReference type="Proteomes" id="UP001165065">
    <property type="component" value="Unassembled WGS sequence"/>
</dbReference>
<dbReference type="SUPFAM" id="SSF51735">
    <property type="entry name" value="NAD(P)-binding Rossmann-fold domains"/>
    <property type="match status" value="1"/>
</dbReference>
<keyword evidence="2" id="KW-1185">Reference proteome</keyword>
<name>A0A9W7GJ80_9STRA</name>
<dbReference type="OrthoDB" id="417891at2759"/>
<dbReference type="InterPro" id="IPR052992">
    <property type="entry name" value="SDR_member_12"/>
</dbReference>
<gene>
    <name evidence="1" type="ORF">TrCOL_g1685</name>
</gene>
<evidence type="ECO:0000313" key="2">
    <source>
        <dbReference type="Proteomes" id="UP001165065"/>
    </source>
</evidence>
<reference evidence="2" key="1">
    <citation type="journal article" date="2023" name="Commun. Biol.">
        <title>Genome analysis of Parmales, the sister group of diatoms, reveals the evolutionary specialization of diatoms from phago-mixotrophs to photoautotrophs.</title>
        <authorList>
            <person name="Ban H."/>
            <person name="Sato S."/>
            <person name="Yoshikawa S."/>
            <person name="Yamada K."/>
            <person name="Nakamura Y."/>
            <person name="Ichinomiya M."/>
            <person name="Sato N."/>
            <person name="Blanc-Mathieu R."/>
            <person name="Endo H."/>
            <person name="Kuwata A."/>
            <person name="Ogata H."/>
        </authorList>
    </citation>
    <scope>NUCLEOTIDE SEQUENCE [LARGE SCALE GENOMIC DNA]</scope>
</reference>
<evidence type="ECO:0008006" key="3">
    <source>
        <dbReference type="Google" id="ProtNLM"/>
    </source>
</evidence>
<sequence length="340" mass="37361">MGQTITTTQFYLKGRRQSTLTGYLRHKGKYTEPVQGAVVVNGNEDGLTDGFDMSAKVVVITGANSGIGFDLATYAAGKNAKVYMFCRSEERGEAARKKISQRTGSDKVEVIQCDVSLKKSVQRAVEEFKAKEHRLDALICNAGVLLNERTETPEGWETTFASHLLFGSYMLGSLLMPQVDPDEGRIIFVSSGGMYNTKFPTWTKATSTGDAMSSYSGNMAYSFAKRGQVLLAERWASLNPKGPKVVSCHPGWVDTPAVEEAYGDQKKFLEPMRNPWQGAEGIAWLMATKQSNLESGAFYLDRSPQQKHISGPFFTSGRFTKNTSEEVTEMMANMQAATGV</sequence>
<dbReference type="PRINTS" id="PR00081">
    <property type="entry name" value="GDHRDH"/>
</dbReference>
<organism evidence="1 2">
    <name type="scientific">Triparma columacea</name>
    <dbReference type="NCBI Taxonomy" id="722753"/>
    <lineage>
        <taxon>Eukaryota</taxon>
        <taxon>Sar</taxon>
        <taxon>Stramenopiles</taxon>
        <taxon>Ochrophyta</taxon>
        <taxon>Bolidophyceae</taxon>
        <taxon>Parmales</taxon>
        <taxon>Triparmaceae</taxon>
        <taxon>Triparma</taxon>
    </lineage>
</organism>
<comment type="caution">
    <text evidence="1">The sequence shown here is derived from an EMBL/GenBank/DDBJ whole genome shotgun (WGS) entry which is preliminary data.</text>
</comment>
<dbReference type="PANTHER" id="PTHR44656">
    <property type="entry name" value="DEHYDROGENASE/REDUCTASE SDR FAMILY MEMBER 12"/>
    <property type="match status" value="1"/>
</dbReference>
<proteinExistence type="predicted"/>
<dbReference type="PANTHER" id="PTHR44656:SF7">
    <property type="entry name" value="DEHYDROGENASE_REDUCTASE SDR FAMILY MEMBER 12"/>
    <property type="match status" value="1"/>
</dbReference>
<accession>A0A9W7GJ80</accession>